<dbReference type="RefSeq" id="WP_323261685.1">
    <property type="nucleotide sequence ID" value="NZ_JAYGIE010000063.1"/>
</dbReference>
<keyword evidence="2" id="KW-0378">Hydrolase</keyword>
<accession>A0ABU5TIK8</accession>
<dbReference type="SUPFAM" id="SSF52540">
    <property type="entry name" value="P-loop containing nucleoside triphosphate hydrolases"/>
    <property type="match status" value="2"/>
</dbReference>
<comment type="caution">
    <text evidence="2">The sequence shown here is derived from an EMBL/GenBank/DDBJ whole genome shotgun (WGS) entry which is preliminary data.</text>
</comment>
<feature type="domain" description="Helicase C-terminal" evidence="1">
    <location>
        <begin position="912"/>
        <end position="1004"/>
    </location>
</feature>
<organism evidence="2 3">
    <name type="scientific">Pseudanabaena galeata UHCC 0370</name>
    <dbReference type="NCBI Taxonomy" id="3110310"/>
    <lineage>
        <taxon>Bacteria</taxon>
        <taxon>Bacillati</taxon>
        <taxon>Cyanobacteriota</taxon>
        <taxon>Cyanophyceae</taxon>
        <taxon>Pseudanabaenales</taxon>
        <taxon>Pseudanabaenaceae</taxon>
        <taxon>Pseudanabaena</taxon>
    </lineage>
</organism>
<dbReference type="PANTHER" id="PTHR47957">
    <property type="entry name" value="ATP-DEPENDENT HELICASE HRQ1"/>
    <property type="match status" value="1"/>
</dbReference>
<dbReference type="InterPro" id="IPR027417">
    <property type="entry name" value="P-loop_NTPase"/>
</dbReference>
<dbReference type="GO" id="GO:0004386">
    <property type="term" value="F:helicase activity"/>
    <property type="evidence" value="ECO:0007669"/>
    <property type="project" value="UniProtKB-KW"/>
</dbReference>
<evidence type="ECO:0000259" key="1">
    <source>
        <dbReference type="SMART" id="SM00490"/>
    </source>
</evidence>
<dbReference type="PANTHER" id="PTHR47957:SF3">
    <property type="entry name" value="ATP-DEPENDENT HELICASE HRQ1"/>
    <property type="match status" value="1"/>
</dbReference>
<keyword evidence="2" id="KW-0067">ATP-binding</keyword>
<keyword evidence="2" id="KW-0547">Nucleotide-binding</keyword>
<dbReference type="SMART" id="SM00490">
    <property type="entry name" value="HELICc"/>
    <property type="match status" value="1"/>
</dbReference>
<dbReference type="Proteomes" id="UP001301388">
    <property type="component" value="Unassembled WGS sequence"/>
</dbReference>
<sequence length="1643" mass="184071">MQAIASDPSTDPDLRFYFPRLDGSEMRSRWDMQDCPPDILITNYSMLNIMMMRSIENNIFEATRDWLASDPENQFFLIIDELHAYRGTPGTEVAYLLRLLYHRIGLTPDSPQLRILTTTASLDNNVAGKDFLRQFFGRDNFEFIEGNQVPPVSDSRHNLSAFGEHFAQFAQAVQPDPFKPMQPPDIENDLSRSAMADLAKNLGGSSDGNPEMNQLGDALDSIGASDALRDACQEVDAIKRQKSEGIVRATSVRDLDDQLFPHQRVEDKLVSDSMRGFLLSLGMSTLSSNGRSPQPVRGHLFFHNLQKLWACTNPKCDDPSVAQERRISDRNPPTIGAVHANHSLTCSCGSRVLDLIVCEVCGEVMLGGYKATRQVGNNGKSIEILTPDQPNLEGIPDQVALDQRYDNYRVFWSLPHDKPNWSTQPQDLEWSVDKINRKWIKAKLNRVTGVLDPTPTPPKSDDEDQITGWLYQVIGDHPNVAALPTKCPRCDADYGKREILPSPLRIHRTGFQKSCQVIARGLFREMPVPLPNSRSSRKLVIFSDSRQDSAKLAAGMEQDHYRDMVWMLFIKSFNTYWSDLESFLRLACVSSDSLNRLQSLNSELHAKVINRGSPDTNDMIGRDRFVAANPTMTNEALFWVMNMQPFNLQARNEWVATLQRYPDRIPLMDLRRRVRDALLEYGICPGGTEFRSLNYRTGIGAGSSLKPWYDFYNWSAIPVNTKGTLTTEQSNHQNQLEAKLANELMVTLFRHTTRHLEGFGQGWVSCLLHGDPSPSFIQIMDSVIRMLGVRKQHSYSHYKPIGSNSDLPKFAERYINRTSTNSHDIQQQLMRLGVADVGFNNLILNPDNLYLVPPSKLDNNELKSGYRCEQCNAFYLHAAGGICPECNNGRDTSTPNIALIKDNITTDLDYYNYLAQESGEAFRMNAAELTGQTEKEERTKRQRWFQDIFIEGETPKVQGIDLLSVTTTMEAGVDIGALLAVMMANMPPRRFNYQQRVGRAGRRSAGVSLAVTFCRGRSHDDFYFQRPESITGDPPPPPYVDMRSQEIFQRVLTKEILRHAFTETGISNSADTDNVHGEFGSVEDWATYEPQILDWLNDPTNEPSILSILNALKIQSTLPQSSDREMLDYLRNELVDEISKIVNEPTYTQNALSERLANAGKLPMFGFPTRVRLLHTKWSDKGTIDRDLDTAISQFAPNSETVRDKAVHTSCGVVELRPTGNPKNNGVESKSGFAPAISEPNQSLGLCSNCQAVVYPFTTLVSPNIGNPQVVECPVCKRQEPSLRCLDAREPKGFFTNLQPRDFDGRFEWQPRSTRPSISINSETTKPTPILNASISAFNDHILSVNENGNHGGFDFQAAKISNRFSDGAYAVSSATGSLVSTSGDSYRIALLARRKTDILLVGISNWSTGIFADPKTIEGRAALYSLAFGLRVAAAAHLDVDVDELQAGFRSSVDATGRVIGEAFLCDSLENGAGYCRFLAQPAEFTQLLEQANPAKSGSIASLWENHGDHCDTSCNLCLRDYRNLAYHGLLDWRLALDMANILSDPNASIDLNTHWLNVVQGSIPATFKRLGYGAPMSFGDLTGFVHQSRQRQTIRILRHPLWTDDHLDWITAIADACFQYPTHTIESANPFIALRRPGDYI</sequence>
<gene>
    <name evidence="2" type="ORF">VB774_10865</name>
</gene>
<dbReference type="Gene3D" id="3.40.50.300">
    <property type="entry name" value="P-loop containing nucleotide triphosphate hydrolases"/>
    <property type="match status" value="2"/>
</dbReference>
<keyword evidence="3" id="KW-1185">Reference proteome</keyword>
<reference evidence="2 3" key="1">
    <citation type="submission" date="2023-12" db="EMBL/GenBank/DDBJ databases">
        <title>Baltic Sea Cyanobacteria.</title>
        <authorList>
            <person name="Delbaje E."/>
            <person name="Fewer D.P."/>
            <person name="Shishido T.K."/>
        </authorList>
    </citation>
    <scope>NUCLEOTIDE SEQUENCE [LARGE SCALE GENOMIC DNA]</scope>
    <source>
        <strain evidence="2 3">UHCC 0370</strain>
    </source>
</reference>
<name>A0ABU5TIK8_9CYAN</name>
<dbReference type="EMBL" id="JAYGIE010000063">
    <property type="protein sequence ID" value="MEA5478121.1"/>
    <property type="molecule type" value="Genomic_DNA"/>
</dbReference>
<dbReference type="InterPro" id="IPR001650">
    <property type="entry name" value="Helicase_C-like"/>
</dbReference>
<protein>
    <submittedName>
        <fullName evidence="2">Helicase-related protein</fullName>
    </submittedName>
</protein>
<proteinExistence type="predicted"/>
<keyword evidence="2" id="KW-0347">Helicase</keyword>
<dbReference type="Pfam" id="PF00271">
    <property type="entry name" value="Helicase_C"/>
    <property type="match status" value="1"/>
</dbReference>
<evidence type="ECO:0000313" key="3">
    <source>
        <dbReference type="Proteomes" id="UP001301388"/>
    </source>
</evidence>
<evidence type="ECO:0000313" key="2">
    <source>
        <dbReference type="EMBL" id="MEA5478121.1"/>
    </source>
</evidence>